<organism evidence="1 2">
    <name type="scientific">Glycomyces tritici</name>
    <dbReference type="NCBI Taxonomy" id="2665176"/>
    <lineage>
        <taxon>Bacteria</taxon>
        <taxon>Bacillati</taxon>
        <taxon>Actinomycetota</taxon>
        <taxon>Actinomycetes</taxon>
        <taxon>Glycomycetales</taxon>
        <taxon>Glycomycetaceae</taxon>
        <taxon>Glycomyces</taxon>
    </lineage>
</organism>
<gene>
    <name evidence="1" type="ORF">QWI33_23930</name>
</gene>
<accession>A0ABT7YVW8</accession>
<sequence length="243" mass="26457">MPMLYAAVVRPVIDRVHVSLRRAVRPEVKDLYARRGLTPGLEIDLYAALLDHPVPEAAVAARMVYWPFDPDAAEAPGLVERVDGHWRLTGPGREVTVEADKVFAATAERLWSYRPSPSMPGLAAVEAVLPLVQRLLEAGRVTGGPVFNALTPVWEPTDASPSALLNTRLEALRHHRADAHRAAWIGAGLTVDQIQALAPGPEREAIEEETNRLDAPVYEVLDDDERLVLLGGLGALADGLTDR</sequence>
<evidence type="ECO:0000313" key="1">
    <source>
        <dbReference type="EMBL" id="MDN3242795.1"/>
    </source>
</evidence>
<protein>
    <submittedName>
        <fullName evidence="1">Uncharacterized protein</fullName>
    </submittedName>
</protein>
<reference evidence="1" key="1">
    <citation type="submission" date="2023-06" db="EMBL/GenBank/DDBJ databases">
        <title>Gycomyces niveus sp.nov., a novel actinomycete isolated from soil in Shouguang.</title>
        <authorList>
            <person name="Yang X."/>
            <person name="Zhao J."/>
        </authorList>
    </citation>
    <scope>NUCLEOTIDE SEQUENCE</scope>
    <source>
        <strain evidence="1">NEAU C2</strain>
    </source>
</reference>
<keyword evidence="2" id="KW-1185">Reference proteome</keyword>
<evidence type="ECO:0000313" key="2">
    <source>
        <dbReference type="Proteomes" id="UP001171902"/>
    </source>
</evidence>
<dbReference type="RefSeq" id="WP_289959481.1">
    <property type="nucleotide sequence ID" value="NZ_JAUEMJ010000009.1"/>
</dbReference>
<comment type="caution">
    <text evidence="1">The sequence shown here is derived from an EMBL/GenBank/DDBJ whole genome shotgun (WGS) entry which is preliminary data.</text>
</comment>
<name>A0ABT7YVW8_9ACTN</name>
<dbReference type="EMBL" id="JAUEMJ010000009">
    <property type="protein sequence ID" value="MDN3242795.1"/>
    <property type="molecule type" value="Genomic_DNA"/>
</dbReference>
<proteinExistence type="predicted"/>
<dbReference type="Proteomes" id="UP001171902">
    <property type="component" value="Unassembled WGS sequence"/>
</dbReference>